<evidence type="ECO:0000259" key="2">
    <source>
        <dbReference type="SMART" id="SM01394"/>
    </source>
</evidence>
<dbReference type="AlphaFoldDB" id="A0A8C0NWV2"/>
<evidence type="ECO:0000313" key="4">
    <source>
        <dbReference type="Proteomes" id="UP000694429"/>
    </source>
</evidence>
<dbReference type="Gene3D" id="1.10.238.10">
    <property type="entry name" value="EF-hand"/>
    <property type="match status" value="1"/>
</dbReference>
<dbReference type="CDD" id="cd05022">
    <property type="entry name" value="S-100A13"/>
    <property type="match status" value="1"/>
</dbReference>
<evidence type="ECO:0000313" key="3">
    <source>
        <dbReference type="Ensembl" id="ENSCAFP00030032455.1"/>
    </source>
</evidence>
<reference evidence="3" key="2">
    <citation type="submission" date="2025-08" db="UniProtKB">
        <authorList>
            <consortium name="Ensembl"/>
        </authorList>
    </citation>
    <scope>IDENTIFICATION</scope>
</reference>
<gene>
    <name evidence="3" type="primary">S100A13</name>
</gene>
<dbReference type="PANTHER" id="PTHR11639:SF57">
    <property type="entry name" value="PROTEIN S100-A13"/>
    <property type="match status" value="1"/>
</dbReference>
<reference evidence="3" key="1">
    <citation type="submission" date="2019-03" db="EMBL/GenBank/DDBJ databases">
        <authorList>
            <person name="Warren W.C."/>
            <person name="Johnson G.S."/>
        </authorList>
    </citation>
    <scope>NUCLEOTIDE SEQUENCE [LARGE SCALE GENOMIC DNA]</scope>
    <source>
        <strain evidence="3">Basenji</strain>
    </source>
</reference>
<evidence type="ECO:0000256" key="1">
    <source>
        <dbReference type="SAM" id="MobiDB-lite"/>
    </source>
</evidence>
<organism evidence="3 4">
    <name type="scientific">Canis lupus familiaris</name>
    <name type="common">Dog</name>
    <name type="synonym">Canis familiaris</name>
    <dbReference type="NCBI Taxonomy" id="9615"/>
    <lineage>
        <taxon>Eukaryota</taxon>
        <taxon>Metazoa</taxon>
        <taxon>Chordata</taxon>
        <taxon>Craniata</taxon>
        <taxon>Vertebrata</taxon>
        <taxon>Euteleostomi</taxon>
        <taxon>Mammalia</taxon>
        <taxon>Eutheria</taxon>
        <taxon>Laurasiatheria</taxon>
        <taxon>Carnivora</taxon>
        <taxon>Caniformia</taxon>
        <taxon>Canidae</taxon>
        <taxon>Canis</taxon>
    </lineage>
</organism>
<protein>
    <submittedName>
        <fullName evidence="3">S100 calcium binding protein A13</fullName>
    </submittedName>
</protein>
<dbReference type="Ensembl" id="ENSCAFT00030037210.1">
    <property type="protein sequence ID" value="ENSCAFP00030032455.1"/>
    <property type="gene ID" value="ENSCAFG00030020278.1"/>
</dbReference>
<dbReference type="SUPFAM" id="SSF47473">
    <property type="entry name" value="EF-hand"/>
    <property type="match status" value="1"/>
</dbReference>
<dbReference type="PANTHER" id="PTHR11639">
    <property type="entry name" value="S100 CALCIUM-BINDING PROTEIN"/>
    <property type="match status" value="1"/>
</dbReference>
<sequence>MIVTERERERGRDTGRGRSRLHAPGARRGIRSRVSRIAPWAKGRHQTAAPPRDPSLGSVLTLPFPPFLSCRVLMAAEPLTELEAAIETVVTTFFTFAGQEGRKGSLSIHEFRELVTQQLPHLLKDVGSLDEKMKSLDVNQDSELKFHEYWRLIGELAKEIQKERALEIRKNRGEAEEWTQGVKAGMGSGASSPFFWT</sequence>
<dbReference type="OrthoDB" id="8442111at2759"/>
<dbReference type="SMART" id="SM01394">
    <property type="entry name" value="S_100"/>
    <property type="match status" value="1"/>
</dbReference>
<dbReference type="Pfam" id="PF01023">
    <property type="entry name" value="S_100"/>
    <property type="match status" value="1"/>
</dbReference>
<name>A0A8C0NWV2_CANLF</name>
<dbReference type="Proteomes" id="UP000694429">
    <property type="component" value="Chromosome 7"/>
</dbReference>
<proteinExistence type="predicted"/>
<dbReference type="InterPro" id="IPR011992">
    <property type="entry name" value="EF-hand-dom_pair"/>
</dbReference>
<dbReference type="InterPro" id="IPR013787">
    <property type="entry name" value="S100_Ca-bd_sub"/>
</dbReference>
<feature type="compositionally biased region" description="Basic and acidic residues" evidence="1">
    <location>
        <begin position="1"/>
        <end position="16"/>
    </location>
</feature>
<feature type="domain" description="S100/CaBP-9k-type calcium binding subdomain" evidence="2">
    <location>
        <begin position="82"/>
        <end position="124"/>
    </location>
</feature>
<accession>A0A8C0NWV2</accession>
<feature type="region of interest" description="Disordered" evidence="1">
    <location>
        <begin position="1"/>
        <end position="29"/>
    </location>
</feature>